<name>A0A915AZC8_PARUN</name>
<organism evidence="2 3">
    <name type="scientific">Parascaris univalens</name>
    <name type="common">Nematode worm</name>
    <dbReference type="NCBI Taxonomy" id="6257"/>
    <lineage>
        <taxon>Eukaryota</taxon>
        <taxon>Metazoa</taxon>
        <taxon>Ecdysozoa</taxon>
        <taxon>Nematoda</taxon>
        <taxon>Chromadorea</taxon>
        <taxon>Rhabditida</taxon>
        <taxon>Spirurina</taxon>
        <taxon>Ascaridomorpha</taxon>
        <taxon>Ascaridoidea</taxon>
        <taxon>Ascarididae</taxon>
        <taxon>Parascaris</taxon>
    </lineage>
</organism>
<evidence type="ECO:0000313" key="2">
    <source>
        <dbReference type="Proteomes" id="UP000887569"/>
    </source>
</evidence>
<dbReference type="Proteomes" id="UP000887569">
    <property type="component" value="Unplaced"/>
</dbReference>
<accession>A0A915AZC8</accession>
<reference evidence="3" key="1">
    <citation type="submission" date="2022-11" db="UniProtKB">
        <authorList>
            <consortium name="WormBaseParasite"/>
        </authorList>
    </citation>
    <scope>IDENTIFICATION</scope>
</reference>
<evidence type="ECO:0000313" key="3">
    <source>
        <dbReference type="WBParaSite" id="PgR020_g120_t02"/>
    </source>
</evidence>
<keyword evidence="2" id="KW-1185">Reference proteome</keyword>
<proteinExistence type="predicted"/>
<sequence length="96" mass="11496">MMSYQSPAKGRHSIANKLSCGHQKSPYQVQRRNERERRRVHQVISCYHELFQAHHHENSANWRRYVRPFDIYATCNKCSSKLKKGKCIALQIQHRF</sequence>
<evidence type="ECO:0000256" key="1">
    <source>
        <dbReference type="SAM" id="MobiDB-lite"/>
    </source>
</evidence>
<protein>
    <submittedName>
        <fullName evidence="3">BHLH domain-containing protein</fullName>
    </submittedName>
</protein>
<feature type="region of interest" description="Disordered" evidence="1">
    <location>
        <begin position="1"/>
        <end position="36"/>
    </location>
</feature>
<dbReference type="WBParaSite" id="PgR020_g120_t02">
    <property type="protein sequence ID" value="PgR020_g120_t02"/>
    <property type="gene ID" value="PgR020_g120"/>
</dbReference>
<dbReference type="AlphaFoldDB" id="A0A915AZC8"/>